<dbReference type="SUPFAM" id="SSF46785">
    <property type="entry name" value="Winged helix' DNA-binding domain"/>
    <property type="match status" value="1"/>
</dbReference>
<dbReference type="GO" id="GO:0043565">
    <property type="term" value="F:sequence-specific DNA binding"/>
    <property type="evidence" value="ECO:0007669"/>
    <property type="project" value="InterPro"/>
</dbReference>
<dbReference type="EMBL" id="CP154858">
    <property type="protein sequence ID" value="XDT72314.1"/>
    <property type="molecule type" value="Genomic_DNA"/>
</dbReference>
<proteinExistence type="predicted"/>
<dbReference type="InterPro" id="IPR036388">
    <property type="entry name" value="WH-like_DNA-bd_sf"/>
</dbReference>
<accession>A0AB39UVY6</accession>
<dbReference type="InterPro" id="IPR036390">
    <property type="entry name" value="WH_DNA-bd_sf"/>
</dbReference>
<dbReference type="InterPro" id="IPR011008">
    <property type="entry name" value="Dimeric_a/b-barrel"/>
</dbReference>
<dbReference type="InterPro" id="IPR011991">
    <property type="entry name" value="ArsR-like_HTH"/>
</dbReference>
<dbReference type="Gene3D" id="3.30.70.920">
    <property type="match status" value="1"/>
</dbReference>
<dbReference type="PANTHER" id="PTHR30154:SF53">
    <property type="entry name" value="HTH-TYPE TRANSCRIPTIONAL REGULATOR LRPC"/>
    <property type="match status" value="1"/>
</dbReference>
<reference evidence="5" key="1">
    <citation type="submission" date="2024-05" db="EMBL/GenBank/DDBJ databases">
        <title>Genome sequencing of novel strain.</title>
        <authorList>
            <person name="Ganbat D."/>
            <person name="Ganbat S."/>
            <person name="Lee S.-J."/>
        </authorList>
    </citation>
    <scope>NUCLEOTIDE SEQUENCE</scope>
    <source>
        <strain evidence="5">SMD15-11</strain>
    </source>
</reference>
<dbReference type="GO" id="GO:0006355">
    <property type="term" value="P:regulation of DNA-templated transcription"/>
    <property type="evidence" value="ECO:0007669"/>
    <property type="project" value="UniProtKB-ARBA"/>
</dbReference>
<evidence type="ECO:0000313" key="5">
    <source>
        <dbReference type="EMBL" id="XDT72314.1"/>
    </source>
</evidence>
<evidence type="ECO:0000256" key="2">
    <source>
        <dbReference type="ARBA" id="ARBA00023125"/>
    </source>
</evidence>
<dbReference type="PANTHER" id="PTHR30154">
    <property type="entry name" value="LEUCINE-RESPONSIVE REGULATORY PROTEIN"/>
    <property type="match status" value="1"/>
</dbReference>
<dbReference type="PROSITE" id="PS50956">
    <property type="entry name" value="HTH_ASNC_2"/>
    <property type="match status" value="1"/>
</dbReference>
<dbReference type="RefSeq" id="WP_369601325.1">
    <property type="nucleotide sequence ID" value="NZ_CP154858.1"/>
</dbReference>
<dbReference type="KEGG" id="tcd:AAIA72_16190"/>
<evidence type="ECO:0000259" key="4">
    <source>
        <dbReference type="PROSITE" id="PS50956"/>
    </source>
</evidence>
<dbReference type="Gene3D" id="1.10.10.10">
    <property type="entry name" value="Winged helix-like DNA-binding domain superfamily/Winged helix DNA-binding domain"/>
    <property type="match status" value="1"/>
</dbReference>
<dbReference type="SMART" id="SM00344">
    <property type="entry name" value="HTH_ASNC"/>
    <property type="match status" value="1"/>
</dbReference>
<evidence type="ECO:0000256" key="1">
    <source>
        <dbReference type="ARBA" id="ARBA00023015"/>
    </source>
</evidence>
<dbReference type="AlphaFoldDB" id="A0AB39UVY6"/>
<dbReference type="PRINTS" id="PR00033">
    <property type="entry name" value="HTHASNC"/>
</dbReference>
<organism evidence="5">
    <name type="scientific">Thermohahella caldifontis</name>
    <dbReference type="NCBI Taxonomy" id="3142973"/>
    <lineage>
        <taxon>Bacteria</taxon>
        <taxon>Pseudomonadati</taxon>
        <taxon>Pseudomonadota</taxon>
        <taxon>Gammaproteobacteria</taxon>
        <taxon>Oceanospirillales</taxon>
        <taxon>Hahellaceae</taxon>
        <taxon>Thermohahella</taxon>
    </lineage>
</organism>
<gene>
    <name evidence="5" type="ORF">AAIA72_16190</name>
</gene>
<dbReference type="InterPro" id="IPR019888">
    <property type="entry name" value="Tscrpt_reg_AsnC-like"/>
</dbReference>
<dbReference type="InterPro" id="IPR019887">
    <property type="entry name" value="Tscrpt_reg_AsnC/Lrp_C"/>
</dbReference>
<name>A0AB39UVY6_9GAMM</name>
<dbReference type="SUPFAM" id="SSF54909">
    <property type="entry name" value="Dimeric alpha+beta barrel"/>
    <property type="match status" value="1"/>
</dbReference>
<dbReference type="GO" id="GO:0005829">
    <property type="term" value="C:cytosol"/>
    <property type="evidence" value="ECO:0007669"/>
    <property type="project" value="TreeGrafter"/>
</dbReference>
<evidence type="ECO:0000256" key="3">
    <source>
        <dbReference type="ARBA" id="ARBA00023163"/>
    </source>
</evidence>
<keyword evidence="2" id="KW-0238">DNA-binding</keyword>
<protein>
    <submittedName>
        <fullName evidence="5">Lrp/AsnC family transcriptional regulator</fullName>
    </submittedName>
</protein>
<dbReference type="InterPro" id="IPR000485">
    <property type="entry name" value="AsnC-type_HTH_dom"/>
</dbReference>
<dbReference type="Pfam" id="PF01037">
    <property type="entry name" value="AsnC_trans_reg"/>
    <property type="match status" value="1"/>
</dbReference>
<dbReference type="GO" id="GO:0043200">
    <property type="term" value="P:response to amino acid"/>
    <property type="evidence" value="ECO:0007669"/>
    <property type="project" value="TreeGrafter"/>
</dbReference>
<feature type="domain" description="HTH asnC-type" evidence="4">
    <location>
        <begin position="10"/>
        <end position="66"/>
    </location>
</feature>
<keyword evidence="3" id="KW-0804">Transcription</keyword>
<dbReference type="CDD" id="cd00090">
    <property type="entry name" value="HTH_ARSR"/>
    <property type="match status" value="1"/>
</dbReference>
<sequence length="145" mass="16041">MSILNDPVTERLLALLEQDARAPTAVLARKLGLSRTAVHERIQKLVREGVIERFTIRRGDGHAARLIQAEVMIRINPKMNAQVVAALHRIEAVRALYTINGQFDLIARVAAATPEAIDQVLDQIGVIDGIEKTLSSIVLSTKFER</sequence>
<keyword evidence="1" id="KW-0805">Transcription regulation</keyword>
<dbReference type="Pfam" id="PF13412">
    <property type="entry name" value="HTH_24"/>
    <property type="match status" value="1"/>
</dbReference>